<dbReference type="SUPFAM" id="SSF53927">
    <property type="entry name" value="Cytidine deaminase-like"/>
    <property type="match status" value="1"/>
</dbReference>
<sequence>MDATPTSSFSASLPEWLVDDLPRLAAEPLPDDASRMALAIELADRNWRAGSGGPFAALVVDAASGELVSAGVNLVLSNGLSSLHAEVTALSLAQRRLGRWDLGAGGAELELVVNWAPCVMCYGAAMWSGVRRLVIAGDGEECERLTGFDEGPMPSDWKGEFERRGIRVHSGVRRGEAIEVFRAFGASDAVVYNARGATER</sequence>
<dbReference type="InterPro" id="IPR002125">
    <property type="entry name" value="CMP_dCMP_dom"/>
</dbReference>
<name>A0A4Q2JKJ0_9MICO</name>
<feature type="domain" description="CMP/dCMP-type deaminase" evidence="1">
    <location>
        <begin position="30"/>
        <end position="153"/>
    </location>
</feature>
<dbReference type="RefSeq" id="WP_129234573.1">
    <property type="nucleotide sequence ID" value="NZ_SDPL01000146.1"/>
</dbReference>
<dbReference type="AlphaFoldDB" id="A0A4Q2JKJ0"/>
<protein>
    <submittedName>
        <fullName evidence="2">Nucleoside deaminase</fullName>
    </submittedName>
</protein>
<comment type="caution">
    <text evidence="2">The sequence shown here is derived from an EMBL/GenBank/DDBJ whole genome shotgun (WGS) entry which is preliminary data.</text>
</comment>
<dbReference type="InterPro" id="IPR016193">
    <property type="entry name" value="Cytidine_deaminase-like"/>
</dbReference>
<dbReference type="GO" id="GO:0047974">
    <property type="term" value="F:guanosine deaminase activity"/>
    <property type="evidence" value="ECO:0007669"/>
    <property type="project" value="TreeGrafter"/>
</dbReference>
<keyword evidence="3" id="KW-1185">Reference proteome</keyword>
<dbReference type="GO" id="GO:0006152">
    <property type="term" value="P:purine nucleoside catabolic process"/>
    <property type="evidence" value="ECO:0007669"/>
    <property type="project" value="TreeGrafter"/>
</dbReference>
<accession>A0A4Q2JKJ0</accession>
<dbReference type="PANTHER" id="PTHR11079:SF161">
    <property type="entry name" value="CMP_DCMP-TYPE DEAMINASE DOMAIN-CONTAINING PROTEIN"/>
    <property type="match status" value="1"/>
</dbReference>
<dbReference type="CDD" id="cd01285">
    <property type="entry name" value="nucleoside_deaminase"/>
    <property type="match status" value="1"/>
</dbReference>
<dbReference type="Proteomes" id="UP000292881">
    <property type="component" value="Unassembled WGS sequence"/>
</dbReference>
<evidence type="ECO:0000259" key="1">
    <source>
        <dbReference type="PROSITE" id="PS51747"/>
    </source>
</evidence>
<dbReference type="PROSITE" id="PS51747">
    <property type="entry name" value="CYT_DCMP_DEAMINASES_2"/>
    <property type="match status" value="1"/>
</dbReference>
<dbReference type="EMBL" id="SDPL01000146">
    <property type="protein sequence ID" value="RXZ47196.1"/>
    <property type="molecule type" value="Genomic_DNA"/>
</dbReference>
<dbReference type="PANTHER" id="PTHR11079">
    <property type="entry name" value="CYTOSINE DEAMINASE FAMILY MEMBER"/>
    <property type="match status" value="1"/>
</dbReference>
<dbReference type="Gene3D" id="3.40.140.10">
    <property type="entry name" value="Cytidine Deaminase, domain 2"/>
    <property type="match status" value="1"/>
</dbReference>
<dbReference type="Pfam" id="PF00383">
    <property type="entry name" value="dCMP_cyt_deam_1"/>
    <property type="match status" value="1"/>
</dbReference>
<evidence type="ECO:0000313" key="2">
    <source>
        <dbReference type="EMBL" id="RXZ47196.1"/>
    </source>
</evidence>
<proteinExistence type="predicted"/>
<evidence type="ECO:0000313" key="3">
    <source>
        <dbReference type="Proteomes" id="UP000292881"/>
    </source>
</evidence>
<dbReference type="OrthoDB" id="9802676at2"/>
<gene>
    <name evidence="2" type="ORF">ESO86_08885</name>
</gene>
<organism evidence="2 3">
    <name type="scientific">Agromyces binzhouensis</name>
    <dbReference type="NCBI Taxonomy" id="1817495"/>
    <lineage>
        <taxon>Bacteria</taxon>
        <taxon>Bacillati</taxon>
        <taxon>Actinomycetota</taxon>
        <taxon>Actinomycetes</taxon>
        <taxon>Micrococcales</taxon>
        <taxon>Microbacteriaceae</taxon>
        <taxon>Agromyces</taxon>
    </lineage>
</organism>
<reference evidence="2 3" key="1">
    <citation type="submission" date="2019-01" db="EMBL/GenBank/DDBJ databases">
        <authorList>
            <person name="Li J."/>
        </authorList>
    </citation>
    <scope>NUCLEOTIDE SEQUENCE [LARGE SCALE GENOMIC DNA]</scope>
    <source>
        <strain evidence="2 3">CGMCC 4.7180</strain>
    </source>
</reference>